<evidence type="ECO:0000256" key="5">
    <source>
        <dbReference type="ARBA" id="ARBA00022741"/>
    </source>
</evidence>
<accession>A0A7K3WH28</accession>
<evidence type="ECO:0000256" key="3">
    <source>
        <dbReference type="ARBA" id="ARBA00022553"/>
    </source>
</evidence>
<keyword evidence="3" id="KW-0597">Phosphoprotein</keyword>
<keyword evidence="9" id="KW-0812">Transmembrane</keyword>
<comment type="catalytic activity">
    <reaction evidence="1">
        <text>ATP + protein L-histidine = ADP + protein N-phospho-L-histidine.</text>
        <dbReference type="EC" id="2.7.13.3"/>
    </reaction>
</comment>
<organism evidence="11 12">
    <name type="scientific">Goekera deserti</name>
    <dbReference type="NCBI Taxonomy" id="2497753"/>
    <lineage>
        <taxon>Bacteria</taxon>
        <taxon>Bacillati</taxon>
        <taxon>Actinomycetota</taxon>
        <taxon>Actinomycetes</taxon>
        <taxon>Geodermatophilales</taxon>
        <taxon>Geodermatophilaceae</taxon>
        <taxon>Goekera</taxon>
    </lineage>
</organism>
<evidence type="ECO:0000313" key="12">
    <source>
        <dbReference type="Proteomes" id="UP000470470"/>
    </source>
</evidence>
<keyword evidence="6 11" id="KW-0418">Kinase</keyword>
<comment type="caution">
    <text evidence="11">The sequence shown here is derived from an EMBL/GenBank/DDBJ whole genome shotgun (WGS) entry which is preliminary data.</text>
</comment>
<protein>
    <recommendedName>
        <fullName evidence="2">histidine kinase</fullName>
        <ecNumber evidence="2">2.7.13.3</ecNumber>
    </recommendedName>
</protein>
<feature type="transmembrane region" description="Helical" evidence="9">
    <location>
        <begin position="106"/>
        <end position="130"/>
    </location>
</feature>
<sequence length="421" mass="43737">MTRPARQGRPVQRAVAVRRSAVAQLAGGLGTGALAGLLSVWVVLVALLCVVGIGLLLAPAALAAVRSLADRERGRLVRWGSGSPPGGPPPASLRPALADRAVRRDLVWLPVHATGGLLLGLVGVLLPVYAVRDLTFPLWWPLVPATVDASPWWWPVRTWADTWPVALLGLAWALLTVGAAPRLARLQGSLAQRLLAPPPGTDLTLRVAQLSATRAAALDGHATELRRIERSLHDGAQNRLVGVTVLLGAARRSLARPGVDRGSVDELLERAQGAAEQALGELRAVVRSILPPVLVDRGLTEAVTGLAAACPVTCHLEVDAGSSAPGALPASVEATAYFVVAEALTNVARHSDATRVVVTVRYRGDELLVTVTDDGRGGATVGAGTGLSGMLDRVQAHDGDLRVTSPSGGPTTVEVRLPCAS</sequence>
<evidence type="ECO:0000256" key="1">
    <source>
        <dbReference type="ARBA" id="ARBA00000085"/>
    </source>
</evidence>
<dbReference type="GO" id="GO:0005524">
    <property type="term" value="F:ATP binding"/>
    <property type="evidence" value="ECO:0007669"/>
    <property type="project" value="UniProtKB-KW"/>
</dbReference>
<evidence type="ECO:0000256" key="6">
    <source>
        <dbReference type="ARBA" id="ARBA00022777"/>
    </source>
</evidence>
<evidence type="ECO:0000256" key="4">
    <source>
        <dbReference type="ARBA" id="ARBA00022679"/>
    </source>
</evidence>
<dbReference type="GO" id="GO:0046983">
    <property type="term" value="F:protein dimerization activity"/>
    <property type="evidence" value="ECO:0007669"/>
    <property type="project" value="InterPro"/>
</dbReference>
<feature type="transmembrane region" description="Helical" evidence="9">
    <location>
        <begin position="163"/>
        <end position="184"/>
    </location>
</feature>
<feature type="transmembrane region" description="Helical" evidence="9">
    <location>
        <begin position="44"/>
        <end position="65"/>
    </location>
</feature>
<dbReference type="PANTHER" id="PTHR24421:SF10">
    <property type="entry name" value="NITRATE_NITRITE SENSOR PROTEIN NARQ"/>
    <property type="match status" value="1"/>
</dbReference>
<name>A0A7K3WH28_9ACTN</name>
<evidence type="ECO:0000256" key="8">
    <source>
        <dbReference type="ARBA" id="ARBA00023012"/>
    </source>
</evidence>
<keyword evidence="4" id="KW-0808">Transferase</keyword>
<evidence type="ECO:0000256" key="9">
    <source>
        <dbReference type="SAM" id="Phobius"/>
    </source>
</evidence>
<dbReference type="InterPro" id="IPR025828">
    <property type="entry name" value="Put_sensor_dom"/>
</dbReference>
<keyword evidence="9" id="KW-1133">Transmembrane helix</keyword>
<gene>
    <name evidence="11" type="ORF">G1H19_16975</name>
</gene>
<dbReference type="EMBL" id="JAAGWK010000024">
    <property type="protein sequence ID" value="NEL55676.1"/>
    <property type="molecule type" value="Genomic_DNA"/>
</dbReference>
<dbReference type="InterPro" id="IPR011712">
    <property type="entry name" value="Sig_transdc_His_kin_sub3_dim/P"/>
</dbReference>
<dbReference type="SUPFAM" id="SSF55874">
    <property type="entry name" value="ATPase domain of HSP90 chaperone/DNA topoisomerase II/histidine kinase"/>
    <property type="match status" value="1"/>
</dbReference>
<dbReference type="InterPro" id="IPR036890">
    <property type="entry name" value="HATPase_C_sf"/>
</dbReference>
<dbReference type="RefSeq" id="WP_162393588.1">
    <property type="nucleotide sequence ID" value="NZ_JAABOZ010000011.1"/>
</dbReference>
<keyword evidence="5" id="KW-0547">Nucleotide-binding</keyword>
<keyword evidence="12" id="KW-1185">Reference proteome</keyword>
<dbReference type="PANTHER" id="PTHR24421">
    <property type="entry name" value="NITRATE/NITRITE SENSOR PROTEIN NARX-RELATED"/>
    <property type="match status" value="1"/>
</dbReference>
<feature type="domain" description="Histidine kinase/HSP90-like ATPase" evidence="10">
    <location>
        <begin position="331"/>
        <end position="421"/>
    </location>
</feature>
<dbReference type="InterPro" id="IPR003594">
    <property type="entry name" value="HATPase_dom"/>
</dbReference>
<dbReference type="GO" id="GO:0000155">
    <property type="term" value="F:phosphorelay sensor kinase activity"/>
    <property type="evidence" value="ECO:0007669"/>
    <property type="project" value="InterPro"/>
</dbReference>
<proteinExistence type="predicted"/>
<evidence type="ECO:0000256" key="2">
    <source>
        <dbReference type="ARBA" id="ARBA00012438"/>
    </source>
</evidence>
<dbReference type="Pfam" id="PF02518">
    <property type="entry name" value="HATPase_c"/>
    <property type="match status" value="1"/>
</dbReference>
<dbReference type="CDD" id="cd16917">
    <property type="entry name" value="HATPase_UhpB-NarQ-NarX-like"/>
    <property type="match status" value="1"/>
</dbReference>
<dbReference type="Pfam" id="PF07730">
    <property type="entry name" value="HisKA_3"/>
    <property type="match status" value="1"/>
</dbReference>
<dbReference type="Gene3D" id="3.30.565.10">
    <property type="entry name" value="Histidine kinase-like ATPase, C-terminal domain"/>
    <property type="match status" value="1"/>
</dbReference>
<dbReference type="GO" id="GO:0016020">
    <property type="term" value="C:membrane"/>
    <property type="evidence" value="ECO:0007669"/>
    <property type="project" value="InterPro"/>
</dbReference>
<evidence type="ECO:0000259" key="10">
    <source>
        <dbReference type="SMART" id="SM00387"/>
    </source>
</evidence>
<dbReference type="Pfam" id="PF13796">
    <property type="entry name" value="Sensor"/>
    <property type="match status" value="1"/>
</dbReference>
<keyword evidence="9" id="KW-0472">Membrane</keyword>
<keyword evidence="7" id="KW-0067">ATP-binding</keyword>
<dbReference type="EC" id="2.7.13.3" evidence="2"/>
<dbReference type="SMART" id="SM00387">
    <property type="entry name" value="HATPase_c"/>
    <property type="match status" value="1"/>
</dbReference>
<evidence type="ECO:0000256" key="7">
    <source>
        <dbReference type="ARBA" id="ARBA00022840"/>
    </source>
</evidence>
<dbReference type="AlphaFoldDB" id="A0A7K3WH28"/>
<evidence type="ECO:0000313" key="11">
    <source>
        <dbReference type="EMBL" id="NEL55676.1"/>
    </source>
</evidence>
<feature type="transmembrane region" description="Helical" evidence="9">
    <location>
        <begin position="21"/>
        <end position="38"/>
    </location>
</feature>
<reference evidence="11 12" key="1">
    <citation type="submission" date="2020-02" db="EMBL/GenBank/DDBJ databases">
        <title>The whole genome sequence of CPCC 205119.</title>
        <authorList>
            <person name="Jiang Z."/>
        </authorList>
    </citation>
    <scope>NUCLEOTIDE SEQUENCE [LARGE SCALE GENOMIC DNA]</scope>
    <source>
        <strain evidence="11 12">CPCC 205119</strain>
    </source>
</reference>
<dbReference type="Proteomes" id="UP000470470">
    <property type="component" value="Unassembled WGS sequence"/>
</dbReference>
<dbReference type="InterPro" id="IPR050482">
    <property type="entry name" value="Sensor_HK_TwoCompSys"/>
</dbReference>
<dbReference type="Gene3D" id="1.20.5.1930">
    <property type="match status" value="1"/>
</dbReference>
<keyword evidence="8" id="KW-0902">Two-component regulatory system</keyword>